<dbReference type="InterPro" id="IPR031805">
    <property type="entry name" value="Piezo_TM25-28"/>
</dbReference>
<feature type="non-terminal residue" evidence="4">
    <location>
        <position position="1"/>
    </location>
</feature>
<dbReference type="OrthoDB" id="303066at2759"/>
<name>A0A8S3YZ24_9EUPU</name>
<comment type="caution">
    <text evidence="4">The sequence shown here is derived from an EMBL/GenBank/DDBJ whole genome shotgun (WGS) entry which is preliminary data.</text>
</comment>
<keyword evidence="2" id="KW-0812">Transmembrane</keyword>
<gene>
    <name evidence="4" type="ORF">CUNI_LOCUS6260</name>
</gene>
<feature type="region of interest" description="Disordered" evidence="1">
    <location>
        <begin position="1"/>
        <end position="21"/>
    </location>
</feature>
<keyword evidence="2" id="KW-1133">Transmembrane helix</keyword>
<feature type="domain" description="Piezo TM25-28" evidence="3">
    <location>
        <begin position="396"/>
        <end position="471"/>
    </location>
</feature>
<evidence type="ECO:0000256" key="2">
    <source>
        <dbReference type="SAM" id="Phobius"/>
    </source>
</evidence>
<evidence type="ECO:0000259" key="3">
    <source>
        <dbReference type="Pfam" id="PF15917"/>
    </source>
</evidence>
<feature type="transmembrane region" description="Helical" evidence="2">
    <location>
        <begin position="420"/>
        <end position="437"/>
    </location>
</feature>
<dbReference type="InterPro" id="IPR027272">
    <property type="entry name" value="Piezo"/>
</dbReference>
<feature type="transmembrane region" description="Helical" evidence="2">
    <location>
        <begin position="297"/>
        <end position="316"/>
    </location>
</feature>
<dbReference type="EMBL" id="CAJHNH020000955">
    <property type="protein sequence ID" value="CAG5120702.1"/>
    <property type="molecule type" value="Genomic_DNA"/>
</dbReference>
<dbReference type="Pfam" id="PF15917">
    <property type="entry name" value="Piezo_TM25-28"/>
    <property type="match status" value="1"/>
</dbReference>
<dbReference type="GO" id="GO:0016020">
    <property type="term" value="C:membrane"/>
    <property type="evidence" value="ECO:0007669"/>
    <property type="project" value="InterPro"/>
</dbReference>
<proteinExistence type="predicted"/>
<protein>
    <recommendedName>
        <fullName evidence="3">Piezo TM25-28 domain-containing protein</fullName>
    </recommendedName>
</protein>
<keyword evidence="2" id="KW-0472">Membrane</keyword>
<feature type="transmembrane region" description="Helical" evidence="2">
    <location>
        <begin position="186"/>
        <end position="205"/>
    </location>
</feature>
<dbReference type="PANTHER" id="PTHR47049:SF2">
    <property type="entry name" value="PIEZO-TYPE MECHANOSENSITIVE ION CHANNEL HOMOLOG"/>
    <property type="match status" value="1"/>
</dbReference>
<dbReference type="AlphaFoldDB" id="A0A8S3YZ24"/>
<feature type="transmembrane region" description="Helical" evidence="2">
    <location>
        <begin position="352"/>
        <end position="373"/>
    </location>
</feature>
<reference evidence="4" key="1">
    <citation type="submission" date="2021-04" db="EMBL/GenBank/DDBJ databases">
        <authorList>
            <consortium name="Molecular Ecology Group"/>
        </authorList>
    </citation>
    <scope>NUCLEOTIDE SEQUENCE</scope>
</reference>
<dbReference type="Proteomes" id="UP000678393">
    <property type="component" value="Unassembled WGS sequence"/>
</dbReference>
<feature type="transmembrane region" description="Helical" evidence="2">
    <location>
        <begin position="117"/>
        <end position="136"/>
    </location>
</feature>
<evidence type="ECO:0000256" key="1">
    <source>
        <dbReference type="SAM" id="MobiDB-lite"/>
    </source>
</evidence>
<feature type="transmembrane region" description="Helical" evidence="2">
    <location>
        <begin position="258"/>
        <end position="285"/>
    </location>
</feature>
<organism evidence="4 5">
    <name type="scientific">Candidula unifasciata</name>
    <dbReference type="NCBI Taxonomy" id="100452"/>
    <lineage>
        <taxon>Eukaryota</taxon>
        <taxon>Metazoa</taxon>
        <taxon>Spiralia</taxon>
        <taxon>Lophotrochozoa</taxon>
        <taxon>Mollusca</taxon>
        <taxon>Gastropoda</taxon>
        <taxon>Heterobranchia</taxon>
        <taxon>Euthyneura</taxon>
        <taxon>Panpulmonata</taxon>
        <taxon>Eupulmonata</taxon>
        <taxon>Stylommatophora</taxon>
        <taxon>Helicina</taxon>
        <taxon>Helicoidea</taxon>
        <taxon>Geomitridae</taxon>
        <taxon>Candidula</taxon>
    </lineage>
</organism>
<evidence type="ECO:0000313" key="4">
    <source>
        <dbReference type="EMBL" id="CAG5120702.1"/>
    </source>
</evidence>
<dbReference type="GO" id="GO:0008381">
    <property type="term" value="F:mechanosensitive monoatomic ion channel activity"/>
    <property type="evidence" value="ECO:0007669"/>
    <property type="project" value="InterPro"/>
</dbReference>
<evidence type="ECO:0000313" key="5">
    <source>
        <dbReference type="Proteomes" id="UP000678393"/>
    </source>
</evidence>
<feature type="transmembrane region" description="Helical" evidence="2">
    <location>
        <begin position="443"/>
        <end position="463"/>
    </location>
</feature>
<sequence length="472" mass="54732">MDRYKNIPEGSSTARSDDERNLQNITEDEEEAFSSDQEEQCKRRGGSWRNFLKKKVLYVTELWNKFTIFLWRLGEIHIFKLVTLFIIIVSVNEVSALTAIYVLLVAVLLPLSKASLLLSHVTLVWTTVIILAKMIFQLSLVETHYWITGCEDHNISTSEGNETDNAIWFGLQKIWSPSINSTISHYLRFYVLVLVLIVFESIIRYHQRQYYRNPLIHKPDRGILFSSITRADADKGIVSCIKFFANYFFYKFGLECCYIMTAVTVCLRVDAVALVYIVLVAAIMMMSRRTIANLWPIYKLVLAILLAVQFIVVLGFPPGVCIQYPWAENKNLTPNLKQWLYLPDYIKPPHSLVLIADFLQLLFVSLQAFVFSIEGNRERMERYGGGDNADILDDVEQNKPIPCKDFTLEQTKGIDMVKHLVFEHMFWLTMAIVFITGATRINIFSLFYVIAVFCFMWFGKEFFLKPLRSMLR</sequence>
<keyword evidence="5" id="KW-1185">Reference proteome</keyword>
<feature type="transmembrane region" description="Helical" evidence="2">
    <location>
        <begin position="81"/>
        <end position="111"/>
    </location>
</feature>
<accession>A0A8S3YZ24</accession>
<dbReference type="PANTHER" id="PTHR47049">
    <property type="entry name" value="PIEZO-TYPE MECHANOSENSITIVE ION CHANNEL HOMOLOG"/>
    <property type="match status" value="1"/>
</dbReference>